<dbReference type="Pfam" id="PF00270">
    <property type="entry name" value="DEAD"/>
    <property type="match status" value="1"/>
</dbReference>
<dbReference type="SMART" id="SM00487">
    <property type="entry name" value="DEXDc"/>
    <property type="match status" value="1"/>
</dbReference>
<evidence type="ECO:0000256" key="4">
    <source>
        <dbReference type="ARBA" id="ARBA00022806"/>
    </source>
</evidence>
<evidence type="ECO:0000256" key="1">
    <source>
        <dbReference type="ARBA" id="ARBA00012552"/>
    </source>
</evidence>
<keyword evidence="6" id="KW-0694">RNA-binding</keyword>
<evidence type="ECO:0000256" key="2">
    <source>
        <dbReference type="ARBA" id="ARBA00022741"/>
    </source>
</evidence>
<evidence type="ECO:0000256" key="6">
    <source>
        <dbReference type="ARBA" id="ARBA00022884"/>
    </source>
</evidence>
<dbReference type="Gene3D" id="3.40.50.300">
    <property type="entry name" value="P-loop containing nucleotide triphosphate hydrolases"/>
    <property type="match status" value="1"/>
</dbReference>
<dbReference type="PROSITE" id="PS51192">
    <property type="entry name" value="HELICASE_ATP_BIND_1"/>
    <property type="match status" value="1"/>
</dbReference>
<feature type="domain" description="DEAD-box RNA helicase Q" evidence="10">
    <location>
        <begin position="16"/>
        <end position="44"/>
    </location>
</feature>
<dbReference type="PANTHER" id="PTHR47959">
    <property type="entry name" value="ATP-DEPENDENT RNA HELICASE RHLE-RELATED"/>
    <property type="match status" value="1"/>
</dbReference>
<keyword evidence="4" id="KW-0347">Helicase</keyword>
<dbReference type="InterPro" id="IPR050079">
    <property type="entry name" value="DEAD_box_RNA_helicase"/>
</dbReference>
<dbReference type="PROSITE" id="PS51195">
    <property type="entry name" value="Q_MOTIF"/>
    <property type="match status" value="1"/>
</dbReference>
<keyword evidence="5" id="KW-0067">ATP-binding</keyword>
<feature type="short sequence motif" description="Q motif" evidence="8">
    <location>
        <begin position="16"/>
        <end position="44"/>
    </location>
</feature>
<evidence type="ECO:0000259" key="9">
    <source>
        <dbReference type="PROSITE" id="PS51192"/>
    </source>
</evidence>
<dbReference type="GO" id="GO:0003724">
    <property type="term" value="F:RNA helicase activity"/>
    <property type="evidence" value="ECO:0007669"/>
    <property type="project" value="UniProtKB-EC"/>
</dbReference>
<dbReference type="InterPro" id="IPR011545">
    <property type="entry name" value="DEAD/DEAH_box_helicase_dom"/>
</dbReference>
<evidence type="ECO:0000256" key="7">
    <source>
        <dbReference type="ARBA" id="ARBA00047984"/>
    </source>
</evidence>
<feature type="domain" description="Helicase ATP-binding" evidence="9">
    <location>
        <begin position="47"/>
        <end position="192"/>
    </location>
</feature>
<evidence type="ECO:0000313" key="12">
    <source>
        <dbReference type="Proteomes" id="UP001461498"/>
    </source>
</evidence>
<dbReference type="GO" id="GO:0016787">
    <property type="term" value="F:hydrolase activity"/>
    <property type="evidence" value="ECO:0007669"/>
    <property type="project" value="UniProtKB-KW"/>
</dbReference>
<dbReference type="InterPro" id="IPR027417">
    <property type="entry name" value="P-loop_NTPase"/>
</dbReference>
<name>A0AAW1DEY8_9HEMI</name>
<keyword evidence="12" id="KW-1185">Reference proteome</keyword>
<sequence>MESTTENDEASESQLKGFHEMELDDRILKAIAKLGWASPTPIQEKAIPLMLEGKDLLMKARTGSGKTGAFVIPIVQQILNHKKISTKPQVRALIMAPTKELCRQIHSHTLQLTIKCSQDCRVVDIAQQVDVESARPLLTDLPDIVIGTPARAMSHLSIGSLVLDKSLTTLVVDEADLVFSYGYEADVKQVLR</sequence>
<evidence type="ECO:0000256" key="5">
    <source>
        <dbReference type="ARBA" id="ARBA00022840"/>
    </source>
</evidence>
<comment type="caution">
    <text evidence="11">The sequence shown here is derived from an EMBL/GenBank/DDBJ whole genome shotgun (WGS) entry which is preliminary data.</text>
</comment>
<protein>
    <recommendedName>
        <fullName evidence="1">RNA helicase</fullName>
        <ecNumber evidence="1">3.6.4.13</ecNumber>
    </recommendedName>
</protein>
<proteinExistence type="predicted"/>
<gene>
    <name evidence="11" type="ORF">O3M35_006692</name>
</gene>
<accession>A0AAW1DEY8</accession>
<evidence type="ECO:0000256" key="3">
    <source>
        <dbReference type="ARBA" id="ARBA00022801"/>
    </source>
</evidence>
<dbReference type="EMBL" id="JAPXFL010000003">
    <property type="protein sequence ID" value="KAK9509356.1"/>
    <property type="molecule type" value="Genomic_DNA"/>
</dbReference>
<dbReference type="InterPro" id="IPR014014">
    <property type="entry name" value="RNA_helicase_DEAD_Q_motif"/>
</dbReference>
<dbReference type="Proteomes" id="UP001461498">
    <property type="component" value="Unassembled WGS sequence"/>
</dbReference>
<dbReference type="GO" id="GO:0005524">
    <property type="term" value="F:ATP binding"/>
    <property type="evidence" value="ECO:0007669"/>
    <property type="project" value="UniProtKB-KW"/>
</dbReference>
<evidence type="ECO:0000259" key="10">
    <source>
        <dbReference type="PROSITE" id="PS51195"/>
    </source>
</evidence>
<reference evidence="11 12" key="1">
    <citation type="submission" date="2022-12" db="EMBL/GenBank/DDBJ databases">
        <title>Chromosome-level genome assembly of true bugs.</title>
        <authorList>
            <person name="Ma L."/>
            <person name="Li H."/>
        </authorList>
    </citation>
    <scope>NUCLEOTIDE SEQUENCE [LARGE SCALE GENOMIC DNA]</scope>
    <source>
        <strain evidence="11">Lab_2022b</strain>
    </source>
</reference>
<dbReference type="CDD" id="cd17961">
    <property type="entry name" value="DEADc_DDX56"/>
    <property type="match status" value="1"/>
</dbReference>
<dbReference type="InterPro" id="IPR014001">
    <property type="entry name" value="Helicase_ATP-bd"/>
</dbReference>
<evidence type="ECO:0000313" key="11">
    <source>
        <dbReference type="EMBL" id="KAK9509356.1"/>
    </source>
</evidence>
<dbReference type="PANTHER" id="PTHR47959:SF21">
    <property type="entry name" value="DEAD-BOX HELICASE 56"/>
    <property type="match status" value="1"/>
</dbReference>
<dbReference type="GO" id="GO:0005829">
    <property type="term" value="C:cytosol"/>
    <property type="evidence" value="ECO:0007669"/>
    <property type="project" value="TreeGrafter"/>
</dbReference>
<organism evidence="11 12">
    <name type="scientific">Rhynocoris fuscipes</name>
    <dbReference type="NCBI Taxonomy" id="488301"/>
    <lineage>
        <taxon>Eukaryota</taxon>
        <taxon>Metazoa</taxon>
        <taxon>Ecdysozoa</taxon>
        <taxon>Arthropoda</taxon>
        <taxon>Hexapoda</taxon>
        <taxon>Insecta</taxon>
        <taxon>Pterygota</taxon>
        <taxon>Neoptera</taxon>
        <taxon>Paraneoptera</taxon>
        <taxon>Hemiptera</taxon>
        <taxon>Heteroptera</taxon>
        <taxon>Panheteroptera</taxon>
        <taxon>Cimicomorpha</taxon>
        <taxon>Reduviidae</taxon>
        <taxon>Harpactorinae</taxon>
        <taxon>Harpactorini</taxon>
        <taxon>Rhynocoris</taxon>
    </lineage>
</organism>
<dbReference type="AlphaFoldDB" id="A0AAW1DEY8"/>
<dbReference type="EC" id="3.6.4.13" evidence="1"/>
<dbReference type="GO" id="GO:0003723">
    <property type="term" value="F:RNA binding"/>
    <property type="evidence" value="ECO:0007669"/>
    <property type="project" value="UniProtKB-KW"/>
</dbReference>
<dbReference type="SUPFAM" id="SSF52540">
    <property type="entry name" value="P-loop containing nucleoside triphosphate hydrolases"/>
    <property type="match status" value="1"/>
</dbReference>
<comment type="catalytic activity">
    <reaction evidence="7">
        <text>ATP + H2O = ADP + phosphate + H(+)</text>
        <dbReference type="Rhea" id="RHEA:13065"/>
        <dbReference type="ChEBI" id="CHEBI:15377"/>
        <dbReference type="ChEBI" id="CHEBI:15378"/>
        <dbReference type="ChEBI" id="CHEBI:30616"/>
        <dbReference type="ChEBI" id="CHEBI:43474"/>
        <dbReference type="ChEBI" id="CHEBI:456216"/>
        <dbReference type="EC" id="3.6.4.13"/>
    </reaction>
</comment>
<keyword evidence="2" id="KW-0547">Nucleotide-binding</keyword>
<keyword evidence="3" id="KW-0378">Hydrolase</keyword>
<evidence type="ECO:0000256" key="8">
    <source>
        <dbReference type="PROSITE-ProRule" id="PRU00552"/>
    </source>
</evidence>